<dbReference type="EMBL" id="LT598496">
    <property type="protein sequence ID" value="SBV27911.1"/>
    <property type="molecule type" value="Genomic_DNA"/>
</dbReference>
<reference evidence="2" key="1">
    <citation type="submission" date="2016-06" db="EMBL/GenBank/DDBJ databases">
        <authorList>
            <person name="Varghese N."/>
        </authorList>
    </citation>
    <scope>NUCLEOTIDE SEQUENCE [LARGE SCALE GENOMIC DNA]</scope>
    <source>
        <strain evidence="2">DSM 45344</strain>
    </source>
</reference>
<dbReference type="Proteomes" id="UP000199393">
    <property type="component" value="Chromosome I"/>
</dbReference>
<dbReference type="RefSeq" id="WP_172836449.1">
    <property type="nucleotide sequence ID" value="NZ_JBHRWG010000004.1"/>
</dbReference>
<dbReference type="AlphaFoldDB" id="A0A1C3N5R4"/>
<gene>
    <name evidence="1" type="ORF">GA0070620_3442</name>
</gene>
<name>A0A1C3N5R4_9ACTN</name>
<protein>
    <submittedName>
        <fullName evidence="1">Uncharacterized protein</fullName>
    </submittedName>
</protein>
<keyword evidence="2" id="KW-1185">Reference proteome</keyword>
<sequence length="58" mass="6458">MKDKEPCAYTAVPHHSKDRLEVYHGRPEPVILCGLHAQGAFLKDVLAFVTKQGAEARK</sequence>
<accession>A0A1C3N5R4</accession>
<evidence type="ECO:0000313" key="1">
    <source>
        <dbReference type="EMBL" id="SBV27911.1"/>
    </source>
</evidence>
<proteinExistence type="predicted"/>
<dbReference type="STRING" id="307121.GA0070620_3442"/>
<evidence type="ECO:0000313" key="2">
    <source>
        <dbReference type="Proteomes" id="UP000199393"/>
    </source>
</evidence>
<organism evidence="1 2">
    <name type="scientific">Micromonospora krabiensis</name>
    <dbReference type="NCBI Taxonomy" id="307121"/>
    <lineage>
        <taxon>Bacteria</taxon>
        <taxon>Bacillati</taxon>
        <taxon>Actinomycetota</taxon>
        <taxon>Actinomycetes</taxon>
        <taxon>Micromonosporales</taxon>
        <taxon>Micromonosporaceae</taxon>
        <taxon>Micromonospora</taxon>
    </lineage>
</organism>